<evidence type="ECO:0000313" key="1">
    <source>
        <dbReference type="EMBL" id="KAH6930568.1"/>
    </source>
</evidence>
<dbReference type="EMBL" id="CM023485">
    <property type="protein sequence ID" value="KAH6930568.1"/>
    <property type="molecule type" value="Genomic_DNA"/>
</dbReference>
<comment type="caution">
    <text evidence="1">The sequence shown here is derived from an EMBL/GenBank/DDBJ whole genome shotgun (WGS) entry which is preliminary data.</text>
</comment>
<name>A0ACB7S6R7_HYAAI</name>
<dbReference type="Proteomes" id="UP000821845">
    <property type="component" value="Chromosome 5"/>
</dbReference>
<organism evidence="1 2">
    <name type="scientific">Hyalomma asiaticum</name>
    <name type="common">Tick</name>
    <dbReference type="NCBI Taxonomy" id="266040"/>
    <lineage>
        <taxon>Eukaryota</taxon>
        <taxon>Metazoa</taxon>
        <taxon>Ecdysozoa</taxon>
        <taxon>Arthropoda</taxon>
        <taxon>Chelicerata</taxon>
        <taxon>Arachnida</taxon>
        <taxon>Acari</taxon>
        <taxon>Parasitiformes</taxon>
        <taxon>Ixodida</taxon>
        <taxon>Ixodoidea</taxon>
        <taxon>Ixodidae</taxon>
        <taxon>Hyalomminae</taxon>
        <taxon>Hyalomma</taxon>
    </lineage>
</organism>
<protein>
    <submittedName>
        <fullName evidence="1">Uncharacterized protein</fullName>
    </submittedName>
</protein>
<gene>
    <name evidence="1" type="ORF">HPB50_014734</name>
</gene>
<proteinExistence type="predicted"/>
<sequence length="397" mass="45354">MSGVYRKACPDEAFDSEDDGALPVELRRVAEAELSETPEKRREALTKLTQLLQDEQDLNANKDAQFLLRFLRVRKYNVDAALRTVRNYYKNRASCPSLYDTFLPHTAPPQGRKLVMVLPDKDVHGRPVLLCKPGKSHEQDLNANKDAQFLLRFLRVRKYNVDAALRTVRNYYKNRASCPSLYDTFLPHTAPPQGRKLVMVLPDKDVHGRPVLLCKPGKSRAWITGELSYEDFHRTWLLCMEHLASDPAAQVVGVALLLDYAGFTPDKVLSLRPGLLRRAVEYVQDCMPMRMKAAHIVRQHYAFDMLFAIIRPFVKAKLAERVHLHGSNFEKLHEHISPGNLPAEYGGQGPPLDHDNYWKQVDDEEERFAAANRFGYASKSRDDPPDGTEEQQEFTSL</sequence>
<reference evidence="1" key="1">
    <citation type="submission" date="2020-05" db="EMBL/GenBank/DDBJ databases">
        <title>Large-scale comparative analyses of tick genomes elucidate their genetic diversity and vector capacities.</title>
        <authorList>
            <person name="Jia N."/>
            <person name="Wang J."/>
            <person name="Shi W."/>
            <person name="Du L."/>
            <person name="Sun Y."/>
            <person name="Zhan W."/>
            <person name="Jiang J."/>
            <person name="Wang Q."/>
            <person name="Zhang B."/>
            <person name="Ji P."/>
            <person name="Sakyi L.B."/>
            <person name="Cui X."/>
            <person name="Yuan T."/>
            <person name="Jiang B."/>
            <person name="Yang W."/>
            <person name="Lam T.T.-Y."/>
            <person name="Chang Q."/>
            <person name="Ding S."/>
            <person name="Wang X."/>
            <person name="Zhu J."/>
            <person name="Ruan X."/>
            <person name="Zhao L."/>
            <person name="Wei J."/>
            <person name="Que T."/>
            <person name="Du C."/>
            <person name="Cheng J."/>
            <person name="Dai P."/>
            <person name="Han X."/>
            <person name="Huang E."/>
            <person name="Gao Y."/>
            <person name="Liu J."/>
            <person name="Shao H."/>
            <person name="Ye R."/>
            <person name="Li L."/>
            <person name="Wei W."/>
            <person name="Wang X."/>
            <person name="Wang C."/>
            <person name="Yang T."/>
            <person name="Huo Q."/>
            <person name="Li W."/>
            <person name="Guo W."/>
            <person name="Chen H."/>
            <person name="Zhou L."/>
            <person name="Ni X."/>
            <person name="Tian J."/>
            <person name="Zhou Y."/>
            <person name="Sheng Y."/>
            <person name="Liu T."/>
            <person name="Pan Y."/>
            <person name="Xia L."/>
            <person name="Li J."/>
            <person name="Zhao F."/>
            <person name="Cao W."/>
        </authorList>
    </citation>
    <scope>NUCLEOTIDE SEQUENCE</scope>
    <source>
        <strain evidence="1">Hyas-2018</strain>
    </source>
</reference>
<accession>A0ACB7S6R7</accession>
<keyword evidence="2" id="KW-1185">Reference proteome</keyword>
<evidence type="ECO:0000313" key="2">
    <source>
        <dbReference type="Proteomes" id="UP000821845"/>
    </source>
</evidence>